<organism evidence="1 2">
    <name type="scientific">Panagrolaimus sp. ES5</name>
    <dbReference type="NCBI Taxonomy" id="591445"/>
    <lineage>
        <taxon>Eukaryota</taxon>
        <taxon>Metazoa</taxon>
        <taxon>Ecdysozoa</taxon>
        <taxon>Nematoda</taxon>
        <taxon>Chromadorea</taxon>
        <taxon>Rhabditida</taxon>
        <taxon>Tylenchina</taxon>
        <taxon>Panagrolaimomorpha</taxon>
        <taxon>Panagrolaimoidea</taxon>
        <taxon>Panagrolaimidae</taxon>
        <taxon>Panagrolaimus</taxon>
    </lineage>
</organism>
<evidence type="ECO:0000313" key="1">
    <source>
        <dbReference type="Proteomes" id="UP000887579"/>
    </source>
</evidence>
<proteinExistence type="predicted"/>
<sequence>MATLNFNDPYIKKIISHFNTYEQKPFPSLNQLSPIEAEFEVAKSLDDEISSDDHIAFIESVQKLAETLISCTVGVFETRQDGNNIATVALVKMLSQLFLTGHQVCEDRLKFKWTKDGAKEIDEKIQIYKV</sequence>
<reference evidence="2" key="1">
    <citation type="submission" date="2022-11" db="UniProtKB">
        <authorList>
            <consortium name="WormBaseParasite"/>
        </authorList>
    </citation>
    <scope>IDENTIFICATION</scope>
</reference>
<name>A0AC34FIF8_9BILA</name>
<protein>
    <submittedName>
        <fullName evidence="2">Uncharacterized protein</fullName>
    </submittedName>
</protein>
<dbReference type="WBParaSite" id="ES5_v2.g17100.t1">
    <property type="protein sequence ID" value="ES5_v2.g17100.t1"/>
    <property type="gene ID" value="ES5_v2.g17100"/>
</dbReference>
<evidence type="ECO:0000313" key="2">
    <source>
        <dbReference type="WBParaSite" id="ES5_v2.g17100.t1"/>
    </source>
</evidence>
<accession>A0AC34FIF8</accession>
<dbReference type="Proteomes" id="UP000887579">
    <property type="component" value="Unplaced"/>
</dbReference>